<keyword evidence="1" id="KW-0805">Transcription regulation</keyword>
<accession>A0A318PUF4</accession>
<comment type="caution">
    <text evidence="6">The sequence shown here is derived from an EMBL/GenBank/DDBJ whole genome shotgun (WGS) entry which is preliminary data.</text>
</comment>
<dbReference type="SUPFAM" id="SSF48498">
    <property type="entry name" value="Tetracyclin repressor-like, C-terminal domain"/>
    <property type="match status" value="1"/>
</dbReference>
<proteinExistence type="predicted"/>
<dbReference type="PANTHER" id="PTHR47506">
    <property type="entry name" value="TRANSCRIPTIONAL REGULATORY PROTEIN"/>
    <property type="match status" value="1"/>
</dbReference>
<evidence type="ECO:0000256" key="2">
    <source>
        <dbReference type="ARBA" id="ARBA00023125"/>
    </source>
</evidence>
<dbReference type="GO" id="GO:0003677">
    <property type="term" value="F:DNA binding"/>
    <property type="evidence" value="ECO:0007669"/>
    <property type="project" value="UniProtKB-UniRule"/>
</dbReference>
<organism evidence="6 7">
    <name type="scientific">Gluconacetobacter entanii</name>
    <dbReference type="NCBI Taxonomy" id="108528"/>
    <lineage>
        <taxon>Bacteria</taxon>
        <taxon>Pseudomonadati</taxon>
        <taxon>Pseudomonadota</taxon>
        <taxon>Alphaproteobacteria</taxon>
        <taxon>Acetobacterales</taxon>
        <taxon>Acetobacteraceae</taxon>
        <taxon>Gluconacetobacter</taxon>
    </lineage>
</organism>
<evidence type="ECO:0000256" key="3">
    <source>
        <dbReference type="ARBA" id="ARBA00023163"/>
    </source>
</evidence>
<dbReference type="InterPro" id="IPR036271">
    <property type="entry name" value="Tet_transcr_reg_TetR-rel_C_sf"/>
</dbReference>
<dbReference type="EMBL" id="NKUF01000025">
    <property type="protein sequence ID" value="PYD62705.1"/>
    <property type="molecule type" value="Genomic_DNA"/>
</dbReference>
<feature type="domain" description="HTH tetR-type" evidence="5">
    <location>
        <begin position="8"/>
        <end position="68"/>
    </location>
</feature>
<dbReference type="InterPro" id="IPR009057">
    <property type="entry name" value="Homeodomain-like_sf"/>
</dbReference>
<evidence type="ECO:0000259" key="5">
    <source>
        <dbReference type="PROSITE" id="PS50977"/>
    </source>
</evidence>
<gene>
    <name evidence="6" type="ORF">CFR72_11105</name>
</gene>
<dbReference type="AlphaFoldDB" id="A0A318PUF4"/>
<dbReference type="Gene3D" id="1.10.357.10">
    <property type="entry name" value="Tetracycline Repressor, domain 2"/>
    <property type="match status" value="1"/>
</dbReference>
<reference evidence="6 7" key="1">
    <citation type="submission" date="2017-07" db="EMBL/GenBank/DDBJ databases">
        <title>A draft genome sequence of Gluconacetobacter entanii LTH 4560.</title>
        <authorList>
            <person name="Skraban J."/>
            <person name="Cleenwerck I."/>
            <person name="Vandamme P."/>
            <person name="Trcek J."/>
        </authorList>
    </citation>
    <scope>NUCLEOTIDE SEQUENCE [LARGE SCALE GENOMIC DNA]</scope>
    <source>
        <strain evidence="6 7">LTH 4560</strain>
    </source>
</reference>
<keyword evidence="2 4" id="KW-0238">DNA-binding</keyword>
<dbReference type="PANTHER" id="PTHR47506:SF6">
    <property type="entry name" value="HTH-TYPE TRANSCRIPTIONAL REPRESSOR NEMR"/>
    <property type="match status" value="1"/>
</dbReference>
<dbReference type="InterPro" id="IPR001647">
    <property type="entry name" value="HTH_TetR"/>
</dbReference>
<dbReference type="OrthoDB" id="9811084at2"/>
<dbReference type="Pfam" id="PF16925">
    <property type="entry name" value="TetR_C_13"/>
    <property type="match status" value="1"/>
</dbReference>
<evidence type="ECO:0000256" key="1">
    <source>
        <dbReference type="ARBA" id="ARBA00023015"/>
    </source>
</evidence>
<evidence type="ECO:0000256" key="4">
    <source>
        <dbReference type="PROSITE-ProRule" id="PRU00335"/>
    </source>
</evidence>
<dbReference type="PROSITE" id="PS50977">
    <property type="entry name" value="HTH_TETR_2"/>
    <property type="match status" value="1"/>
</dbReference>
<evidence type="ECO:0000313" key="6">
    <source>
        <dbReference type="EMBL" id="PYD62705.1"/>
    </source>
</evidence>
<dbReference type="Proteomes" id="UP000248301">
    <property type="component" value="Unassembled WGS sequence"/>
</dbReference>
<evidence type="ECO:0000313" key="7">
    <source>
        <dbReference type="Proteomes" id="UP000248301"/>
    </source>
</evidence>
<dbReference type="InterPro" id="IPR011075">
    <property type="entry name" value="TetR_C"/>
</dbReference>
<dbReference type="Pfam" id="PF00440">
    <property type="entry name" value="TetR_N"/>
    <property type="match status" value="1"/>
</dbReference>
<keyword evidence="3" id="KW-0804">Transcription</keyword>
<protein>
    <submittedName>
        <fullName evidence="6">TetR family transcriptional regulator</fullName>
    </submittedName>
</protein>
<name>A0A318PUF4_9PROT</name>
<dbReference type="SUPFAM" id="SSF46689">
    <property type="entry name" value="Homeodomain-like"/>
    <property type="match status" value="1"/>
</dbReference>
<feature type="DNA-binding region" description="H-T-H motif" evidence="4">
    <location>
        <begin position="31"/>
        <end position="50"/>
    </location>
</feature>
<sequence>MAATPMQATTRLRLLEQAWPLIARKGFVNTSINDVLEAAHVPKGSFYYYFSSKDMFGQELLQYNMCEHAEAIRMFLASPHLTGLDRMMAYWSSWAERESSPDPRQKCLIVKIGSEVSELSDGMRAVMERGIDMLVGLLDGGIRAGISDGSICPVIEPANVARELFHFWLGNAVAFKIHRNTRRLTRALETTRRILQGLLPDCRPSLTL</sequence>
<dbReference type="RefSeq" id="WP_110914025.1">
    <property type="nucleotide sequence ID" value="NZ_JAILXQ010000169.1"/>
</dbReference>